<evidence type="ECO:0000256" key="1">
    <source>
        <dbReference type="ARBA" id="ARBA00004123"/>
    </source>
</evidence>
<reference evidence="10" key="1">
    <citation type="journal article" date="2023" name="Mol. Phylogenet. Evol.">
        <title>Genome-scale phylogeny and comparative genomics of the fungal order Sordariales.</title>
        <authorList>
            <person name="Hensen N."/>
            <person name="Bonometti L."/>
            <person name="Westerberg I."/>
            <person name="Brannstrom I.O."/>
            <person name="Guillou S."/>
            <person name="Cros-Aarteil S."/>
            <person name="Calhoun S."/>
            <person name="Haridas S."/>
            <person name="Kuo A."/>
            <person name="Mondo S."/>
            <person name="Pangilinan J."/>
            <person name="Riley R."/>
            <person name="LaButti K."/>
            <person name="Andreopoulos B."/>
            <person name="Lipzen A."/>
            <person name="Chen C."/>
            <person name="Yan M."/>
            <person name="Daum C."/>
            <person name="Ng V."/>
            <person name="Clum A."/>
            <person name="Steindorff A."/>
            <person name="Ohm R.A."/>
            <person name="Martin F."/>
            <person name="Silar P."/>
            <person name="Natvig D.O."/>
            <person name="Lalanne C."/>
            <person name="Gautier V."/>
            <person name="Ament-Velasquez S.L."/>
            <person name="Kruys A."/>
            <person name="Hutchinson M.I."/>
            <person name="Powell A.J."/>
            <person name="Barry K."/>
            <person name="Miller A.N."/>
            <person name="Grigoriev I.V."/>
            <person name="Debuchy R."/>
            <person name="Gladieux P."/>
            <person name="Hiltunen Thoren M."/>
            <person name="Johannesson H."/>
        </authorList>
    </citation>
    <scope>NUCLEOTIDE SEQUENCE</scope>
    <source>
        <strain evidence="10">PSN293</strain>
    </source>
</reference>
<dbReference type="GO" id="GO:0003677">
    <property type="term" value="F:DNA binding"/>
    <property type="evidence" value="ECO:0007669"/>
    <property type="project" value="UniProtKB-UniRule"/>
</dbReference>
<feature type="DNA-binding region" description="Homeobox" evidence="6">
    <location>
        <begin position="85"/>
        <end position="144"/>
    </location>
</feature>
<comment type="subcellular location">
    <subcellularLocation>
        <location evidence="1 6 7">Nucleus</location>
    </subcellularLocation>
</comment>
<name>A0AAN6Y5Y8_9PEZI</name>
<dbReference type="AlphaFoldDB" id="A0AAN6Y5Y8"/>
<keyword evidence="3 6" id="KW-0238">DNA-binding</keyword>
<feature type="compositionally biased region" description="Low complexity" evidence="8">
    <location>
        <begin position="155"/>
        <end position="164"/>
    </location>
</feature>
<dbReference type="PROSITE" id="PS50071">
    <property type="entry name" value="HOMEOBOX_2"/>
    <property type="match status" value="1"/>
</dbReference>
<comment type="caution">
    <text evidence="10">The sequence shown here is derived from an EMBL/GenBank/DDBJ whole genome shotgun (WGS) entry which is preliminary data.</text>
</comment>
<comment type="similarity">
    <text evidence="2">Belongs to the engrailed homeobox family.</text>
</comment>
<dbReference type="Proteomes" id="UP001301769">
    <property type="component" value="Unassembled WGS sequence"/>
</dbReference>
<feature type="region of interest" description="Disordered" evidence="8">
    <location>
        <begin position="363"/>
        <end position="431"/>
    </location>
</feature>
<protein>
    <recommendedName>
        <fullName evidence="9">Homeobox domain-containing protein</fullName>
    </recommendedName>
</protein>
<feature type="compositionally biased region" description="Polar residues" evidence="8">
    <location>
        <begin position="653"/>
        <end position="671"/>
    </location>
</feature>
<feature type="compositionally biased region" description="Basic and acidic residues" evidence="8">
    <location>
        <begin position="174"/>
        <end position="189"/>
    </location>
</feature>
<keyword evidence="11" id="KW-1185">Reference proteome</keyword>
<feature type="compositionally biased region" description="Low complexity" evidence="8">
    <location>
        <begin position="34"/>
        <end position="47"/>
    </location>
</feature>
<accession>A0AAN6Y5Y8</accession>
<organism evidence="10 11">
    <name type="scientific">Rhypophila decipiens</name>
    <dbReference type="NCBI Taxonomy" id="261697"/>
    <lineage>
        <taxon>Eukaryota</taxon>
        <taxon>Fungi</taxon>
        <taxon>Dikarya</taxon>
        <taxon>Ascomycota</taxon>
        <taxon>Pezizomycotina</taxon>
        <taxon>Sordariomycetes</taxon>
        <taxon>Sordariomycetidae</taxon>
        <taxon>Sordariales</taxon>
        <taxon>Naviculisporaceae</taxon>
        <taxon>Rhypophila</taxon>
    </lineage>
</organism>
<evidence type="ECO:0000313" key="11">
    <source>
        <dbReference type="Proteomes" id="UP001301769"/>
    </source>
</evidence>
<dbReference type="PANTHER" id="PTHR24341">
    <property type="entry name" value="HOMEOBOX PROTEIN ENGRAILED"/>
    <property type="match status" value="1"/>
</dbReference>
<dbReference type="GO" id="GO:0000981">
    <property type="term" value="F:DNA-binding transcription factor activity, RNA polymerase II-specific"/>
    <property type="evidence" value="ECO:0007669"/>
    <property type="project" value="InterPro"/>
</dbReference>
<reference evidence="10" key="2">
    <citation type="submission" date="2023-05" db="EMBL/GenBank/DDBJ databases">
        <authorList>
            <consortium name="Lawrence Berkeley National Laboratory"/>
            <person name="Steindorff A."/>
            <person name="Hensen N."/>
            <person name="Bonometti L."/>
            <person name="Westerberg I."/>
            <person name="Brannstrom I.O."/>
            <person name="Guillou S."/>
            <person name="Cros-Aarteil S."/>
            <person name="Calhoun S."/>
            <person name="Haridas S."/>
            <person name="Kuo A."/>
            <person name="Mondo S."/>
            <person name="Pangilinan J."/>
            <person name="Riley R."/>
            <person name="Labutti K."/>
            <person name="Andreopoulos B."/>
            <person name="Lipzen A."/>
            <person name="Chen C."/>
            <person name="Yanf M."/>
            <person name="Daum C."/>
            <person name="Ng V."/>
            <person name="Clum A."/>
            <person name="Ohm R."/>
            <person name="Martin F."/>
            <person name="Silar P."/>
            <person name="Natvig D."/>
            <person name="Lalanne C."/>
            <person name="Gautier V."/>
            <person name="Ament-Velasquez S.L."/>
            <person name="Kruys A."/>
            <person name="Hutchinson M.I."/>
            <person name="Powell A.J."/>
            <person name="Barry K."/>
            <person name="Miller A.N."/>
            <person name="Grigoriev I.V."/>
            <person name="Debuchy R."/>
            <person name="Gladieux P."/>
            <person name="Thoren M.H."/>
            <person name="Johannesson H."/>
        </authorList>
    </citation>
    <scope>NUCLEOTIDE SEQUENCE</scope>
    <source>
        <strain evidence="10">PSN293</strain>
    </source>
</reference>
<keyword evidence="4 6" id="KW-0371">Homeobox</keyword>
<evidence type="ECO:0000256" key="5">
    <source>
        <dbReference type="ARBA" id="ARBA00023242"/>
    </source>
</evidence>
<dbReference type="InterPro" id="IPR050720">
    <property type="entry name" value="Engrailed_Homeobox_TFs"/>
</dbReference>
<dbReference type="PANTHER" id="PTHR24341:SF6">
    <property type="entry name" value="HOMEOBOX PROTEIN INVECTED"/>
    <property type="match status" value="1"/>
</dbReference>
<evidence type="ECO:0000259" key="9">
    <source>
        <dbReference type="PROSITE" id="PS50071"/>
    </source>
</evidence>
<sequence>MDMELMDPYRRPYSSLEMQGYSDESQHQQHQHHQQQPQHGQHQGQHQGQQYGFWNHHQLMALYQQHQQRAAAAMMGQGNMHAAKQTEPKPRLAKDEVELLEREFTKNPKPNSSTKRELAEQMGVEVPRINNWFQNRRAKEKQMRKTAEFEAQQLAGRRAASSESKSSDDQDDSGSAKDFYDGPSDDHSQAIKISTAAFGSDDNINNRRDSERRPSSFREPGILDIGNSSPDMAENDNMAQTGYNLSRTSSHELHSMTESFDHAQPHTNFHRPLPYGFGVSEPPPVLDGLAAPNFEVLDAQSGMMHNTGGFGSFPERDYFMATSQPRFPSEMIAESTADNRACQSMADQGTGDDLIKVEEGASPYSMADSPPTGPSELLRFKSPPPPADIAGRRNLRRPAPLGLGSLRNGPIGTGPKTGIDAPRRSETASPLRRISSATGSLHGRVQKSFAASNGPRSPFALDRNKEAILQTLQTTTHSPIMASLNSAMSPLSPDGTGAQALRENTIGTNASDEEQGYTYGSLGAVGSLPLYKTEPSIKTPPGTPGLPVNFRDPFYPSSVEQHGGWSFVPQDEPLPTPSLCSHGGSELEFSMAPQMPGYVASQPVTPSFPPSSIGPTYNGFFGSSINNAEYNFPDSYAPDSSARSSPGGPAKSKQFQFAQNITPQDFTTDKP</sequence>
<evidence type="ECO:0000256" key="3">
    <source>
        <dbReference type="ARBA" id="ARBA00023125"/>
    </source>
</evidence>
<dbReference type="InterPro" id="IPR017970">
    <property type="entry name" value="Homeobox_CS"/>
</dbReference>
<dbReference type="SUPFAM" id="SSF46689">
    <property type="entry name" value="Homeodomain-like"/>
    <property type="match status" value="1"/>
</dbReference>
<dbReference type="InterPro" id="IPR001356">
    <property type="entry name" value="HD"/>
</dbReference>
<feature type="region of interest" description="Disordered" evidence="8">
    <location>
        <begin position="19"/>
        <end position="47"/>
    </location>
</feature>
<dbReference type="Pfam" id="PF00046">
    <property type="entry name" value="Homeodomain"/>
    <property type="match status" value="1"/>
</dbReference>
<feature type="compositionally biased region" description="Basic and acidic residues" evidence="8">
    <location>
        <begin position="204"/>
        <end position="216"/>
    </location>
</feature>
<dbReference type="CDD" id="cd00086">
    <property type="entry name" value="homeodomain"/>
    <property type="match status" value="1"/>
</dbReference>
<dbReference type="SMART" id="SM00389">
    <property type="entry name" value="HOX"/>
    <property type="match status" value="1"/>
</dbReference>
<dbReference type="Gene3D" id="1.10.10.60">
    <property type="entry name" value="Homeodomain-like"/>
    <property type="match status" value="1"/>
</dbReference>
<evidence type="ECO:0000256" key="8">
    <source>
        <dbReference type="SAM" id="MobiDB-lite"/>
    </source>
</evidence>
<dbReference type="GO" id="GO:0016586">
    <property type="term" value="C:RSC-type complex"/>
    <property type="evidence" value="ECO:0007669"/>
    <property type="project" value="TreeGrafter"/>
</dbReference>
<evidence type="ECO:0000256" key="6">
    <source>
        <dbReference type="PROSITE-ProRule" id="PRU00108"/>
    </source>
</evidence>
<feature type="domain" description="Homeobox" evidence="9">
    <location>
        <begin position="83"/>
        <end position="143"/>
    </location>
</feature>
<feature type="region of interest" description="Disordered" evidence="8">
    <location>
        <begin position="102"/>
        <end position="237"/>
    </location>
</feature>
<dbReference type="PROSITE" id="PS00027">
    <property type="entry name" value="HOMEOBOX_1"/>
    <property type="match status" value="1"/>
</dbReference>
<evidence type="ECO:0000256" key="7">
    <source>
        <dbReference type="RuleBase" id="RU000682"/>
    </source>
</evidence>
<evidence type="ECO:0000256" key="2">
    <source>
        <dbReference type="ARBA" id="ARBA00010896"/>
    </source>
</evidence>
<dbReference type="InterPro" id="IPR009057">
    <property type="entry name" value="Homeodomain-like_sf"/>
</dbReference>
<gene>
    <name evidence="10" type="ORF">QBC37DRAFT_193004</name>
</gene>
<dbReference type="EMBL" id="MU858126">
    <property type="protein sequence ID" value="KAK4212505.1"/>
    <property type="molecule type" value="Genomic_DNA"/>
</dbReference>
<evidence type="ECO:0000256" key="4">
    <source>
        <dbReference type="ARBA" id="ARBA00023155"/>
    </source>
</evidence>
<keyword evidence="5 6" id="KW-0539">Nucleus</keyword>
<proteinExistence type="inferred from homology"/>
<evidence type="ECO:0000313" key="10">
    <source>
        <dbReference type="EMBL" id="KAK4212505.1"/>
    </source>
</evidence>
<feature type="region of interest" description="Disordered" evidence="8">
    <location>
        <begin position="632"/>
        <end position="671"/>
    </location>
</feature>